<dbReference type="OrthoDB" id="119398at2759"/>
<proteinExistence type="predicted"/>
<organism evidence="1 2">
    <name type="scientific">Phytophthora infestans (strain T30-4)</name>
    <name type="common">Potato late blight agent</name>
    <dbReference type="NCBI Taxonomy" id="403677"/>
    <lineage>
        <taxon>Eukaryota</taxon>
        <taxon>Sar</taxon>
        <taxon>Stramenopiles</taxon>
        <taxon>Oomycota</taxon>
        <taxon>Peronosporomycetes</taxon>
        <taxon>Peronosporales</taxon>
        <taxon>Peronosporaceae</taxon>
        <taxon>Phytophthora</taxon>
    </lineage>
</organism>
<dbReference type="EMBL" id="DS028277">
    <property type="protein sequence ID" value="EEY55825.1"/>
    <property type="molecule type" value="Genomic_DNA"/>
</dbReference>
<keyword evidence="2" id="KW-1185">Reference proteome</keyword>
<dbReference type="VEuPathDB" id="FungiDB:PITG_20531"/>
<gene>
    <name evidence="1" type="ORF">PITG_20531</name>
</gene>
<dbReference type="InParanoid" id="D0P274"/>
<dbReference type="KEGG" id="pif:PITG_20531"/>
<dbReference type="HOGENOM" id="CLU_2228435_0_0_1"/>
<accession>D0P274</accession>
<dbReference type="AlphaFoldDB" id="D0P274"/>
<protein>
    <submittedName>
        <fullName evidence="1">Uncharacterized protein</fullName>
    </submittedName>
</protein>
<evidence type="ECO:0000313" key="2">
    <source>
        <dbReference type="Proteomes" id="UP000006643"/>
    </source>
</evidence>
<dbReference type="Proteomes" id="UP000006643">
    <property type="component" value="Unassembled WGS sequence"/>
</dbReference>
<dbReference type="GeneID" id="9480244"/>
<evidence type="ECO:0000313" key="1">
    <source>
        <dbReference type="EMBL" id="EEY55825.1"/>
    </source>
</evidence>
<reference evidence="2" key="1">
    <citation type="journal article" date="2009" name="Nature">
        <title>Genome sequence and analysis of the Irish potato famine pathogen Phytophthora infestans.</title>
        <authorList>
            <consortium name="The Broad Institute Genome Sequencing Platform"/>
            <person name="Haas B.J."/>
            <person name="Kamoun S."/>
            <person name="Zody M.C."/>
            <person name="Jiang R.H."/>
            <person name="Handsaker R.E."/>
            <person name="Cano L.M."/>
            <person name="Grabherr M."/>
            <person name="Kodira C.D."/>
            <person name="Raffaele S."/>
            <person name="Torto-Alalibo T."/>
            <person name="Bozkurt T.O."/>
            <person name="Ah-Fong A.M."/>
            <person name="Alvarado L."/>
            <person name="Anderson V.L."/>
            <person name="Armstrong M.R."/>
            <person name="Avrova A."/>
            <person name="Baxter L."/>
            <person name="Beynon J."/>
            <person name="Boevink P.C."/>
            <person name="Bollmann S.R."/>
            <person name="Bos J.I."/>
            <person name="Bulone V."/>
            <person name="Cai G."/>
            <person name="Cakir C."/>
            <person name="Carrington J.C."/>
            <person name="Chawner M."/>
            <person name="Conti L."/>
            <person name="Costanzo S."/>
            <person name="Ewan R."/>
            <person name="Fahlgren N."/>
            <person name="Fischbach M.A."/>
            <person name="Fugelstad J."/>
            <person name="Gilroy E.M."/>
            <person name="Gnerre S."/>
            <person name="Green P.J."/>
            <person name="Grenville-Briggs L.J."/>
            <person name="Griffith J."/>
            <person name="Grunwald N.J."/>
            <person name="Horn K."/>
            <person name="Horner N.R."/>
            <person name="Hu C.H."/>
            <person name="Huitema E."/>
            <person name="Jeong D.H."/>
            <person name="Jones A.M."/>
            <person name="Jones J.D."/>
            <person name="Jones R.W."/>
            <person name="Karlsson E.K."/>
            <person name="Kunjeti S.G."/>
            <person name="Lamour K."/>
            <person name="Liu Z."/>
            <person name="Ma L."/>
            <person name="Maclean D."/>
            <person name="Chibucos M.C."/>
            <person name="McDonald H."/>
            <person name="McWalters J."/>
            <person name="Meijer H.J."/>
            <person name="Morgan W."/>
            <person name="Morris P.F."/>
            <person name="Munro C.A."/>
            <person name="O'Neill K."/>
            <person name="Ospina-Giraldo M."/>
            <person name="Pinzon A."/>
            <person name="Pritchard L."/>
            <person name="Ramsahoye B."/>
            <person name="Ren Q."/>
            <person name="Restrepo S."/>
            <person name="Roy S."/>
            <person name="Sadanandom A."/>
            <person name="Savidor A."/>
            <person name="Schornack S."/>
            <person name="Schwartz D.C."/>
            <person name="Schumann U.D."/>
            <person name="Schwessinger B."/>
            <person name="Seyer L."/>
            <person name="Sharpe T."/>
            <person name="Silvar C."/>
            <person name="Song J."/>
            <person name="Studholme D.J."/>
            <person name="Sykes S."/>
            <person name="Thines M."/>
            <person name="van de Vondervoort P.J."/>
            <person name="Phuntumart V."/>
            <person name="Wawra S."/>
            <person name="Weide R."/>
            <person name="Win J."/>
            <person name="Young C."/>
            <person name="Zhou S."/>
            <person name="Fry W."/>
            <person name="Meyers B.C."/>
            <person name="van West P."/>
            <person name="Ristaino J."/>
            <person name="Govers F."/>
            <person name="Birch P.R."/>
            <person name="Whisson S.C."/>
            <person name="Judelson H.S."/>
            <person name="Nusbaum C."/>
        </authorList>
    </citation>
    <scope>NUCLEOTIDE SEQUENCE [LARGE SCALE GENOMIC DNA]</scope>
    <source>
        <strain evidence="2">T30-4</strain>
    </source>
</reference>
<dbReference type="RefSeq" id="XP_002895596.1">
    <property type="nucleotide sequence ID" value="XM_002895550.1"/>
</dbReference>
<sequence length="106" mass="12395">MMQPSNVDFQNAMYNEVYSRRMLPLPYDPALRGLRITNIFRVANLRVQAVGISQIRTILLRSCNLRPGGFGFDYRADRVLVTRLERIEHVVHIHETSGPILSYRWH</sequence>
<name>D0P274_PHYIT</name>